<dbReference type="PROSITE" id="PS50043">
    <property type="entry name" value="HTH_LUXR_2"/>
    <property type="match status" value="1"/>
</dbReference>
<accession>A0A8J3U1X8</accession>
<comment type="caution">
    <text evidence="6">The sequence shown here is derived from an EMBL/GenBank/DDBJ whole genome shotgun (WGS) entry which is preliminary data.</text>
</comment>
<feature type="domain" description="HTH luxR-type" evidence="4">
    <location>
        <begin position="147"/>
        <end position="212"/>
    </location>
</feature>
<evidence type="ECO:0000313" key="6">
    <source>
        <dbReference type="EMBL" id="GII31320.1"/>
    </source>
</evidence>
<dbReference type="Gene3D" id="3.40.50.2300">
    <property type="match status" value="1"/>
</dbReference>
<feature type="modified residue" description="4-aspartylphosphate" evidence="3">
    <location>
        <position position="54"/>
    </location>
</feature>
<evidence type="ECO:0000256" key="1">
    <source>
        <dbReference type="ARBA" id="ARBA00022553"/>
    </source>
</evidence>
<dbReference type="Pfam" id="PF00072">
    <property type="entry name" value="Response_reg"/>
    <property type="match status" value="1"/>
</dbReference>
<dbReference type="SMART" id="SM00421">
    <property type="entry name" value="HTH_LUXR"/>
    <property type="match status" value="1"/>
</dbReference>
<dbReference type="InterPro" id="IPR000792">
    <property type="entry name" value="Tscrpt_reg_LuxR_C"/>
</dbReference>
<dbReference type="SMART" id="SM00448">
    <property type="entry name" value="REC"/>
    <property type="match status" value="1"/>
</dbReference>
<feature type="domain" description="Response regulatory" evidence="5">
    <location>
        <begin position="3"/>
        <end position="119"/>
    </location>
</feature>
<dbReference type="GO" id="GO:0000160">
    <property type="term" value="P:phosphorelay signal transduction system"/>
    <property type="evidence" value="ECO:0007669"/>
    <property type="project" value="InterPro"/>
</dbReference>
<evidence type="ECO:0000256" key="2">
    <source>
        <dbReference type="ARBA" id="ARBA00023125"/>
    </source>
</evidence>
<dbReference type="InterPro" id="IPR039420">
    <property type="entry name" value="WalR-like"/>
</dbReference>
<dbReference type="SUPFAM" id="SSF52172">
    <property type="entry name" value="CheY-like"/>
    <property type="match status" value="1"/>
</dbReference>
<proteinExistence type="predicted"/>
<evidence type="ECO:0000313" key="7">
    <source>
        <dbReference type="Proteomes" id="UP000650628"/>
    </source>
</evidence>
<reference evidence="6 7" key="1">
    <citation type="submission" date="2021-01" db="EMBL/GenBank/DDBJ databases">
        <title>Whole genome shotgun sequence of Planotetraspora mira NBRC 15435.</title>
        <authorList>
            <person name="Komaki H."/>
            <person name="Tamura T."/>
        </authorList>
    </citation>
    <scope>NUCLEOTIDE SEQUENCE [LARGE SCALE GENOMIC DNA]</scope>
    <source>
        <strain evidence="6 7">NBRC 15435</strain>
    </source>
</reference>
<dbReference type="Pfam" id="PF00196">
    <property type="entry name" value="GerE"/>
    <property type="match status" value="1"/>
</dbReference>
<evidence type="ECO:0000259" key="5">
    <source>
        <dbReference type="PROSITE" id="PS50110"/>
    </source>
</evidence>
<dbReference type="InterPro" id="IPR058245">
    <property type="entry name" value="NreC/VraR/RcsB-like_REC"/>
</dbReference>
<organism evidence="6 7">
    <name type="scientific">Planotetraspora mira</name>
    <dbReference type="NCBI Taxonomy" id="58121"/>
    <lineage>
        <taxon>Bacteria</taxon>
        <taxon>Bacillati</taxon>
        <taxon>Actinomycetota</taxon>
        <taxon>Actinomycetes</taxon>
        <taxon>Streptosporangiales</taxon>
        <taxon>Streptosporangiaceae</taxon>
        <taxon>Planotetraspora</taxon>
    </lineage>
</organism>
<keyword evidence="2 6" id="KW-0238">DNA-binding</keyword>
<dbReference type="GO" id="GO:0006355">
    <property type="term" value="P:regulation of DNA-templated transcription"/>
    <property type="evidence" value="ECO:0007669"/>
    <property type="project" value="InterPro"/>
</dbReference>
<dbReference type="InterPro" id="IPR011006">
    <property type="entry name" value="CheY-like_superfamily"/>
</dbReference>
<dbReference type="CDD" id="cd06170">
    <property type="entry name" value="LuxR_C_like"/>
    <property type="match status" value="1"/>
</dbReference>
<dbReference type="PANTHER" id="PTHR43214">
    <property type="entry name" value="TWO-COMPONENT RESPONSE REGULATOR"/>
    <property type="match status" value="1"/>
</dbReference>
<dbReference type="InterPro" id="IPR001789">
    <property type="entry name" value="Sig_transdc_resp-reg_receiver"/>
</dbReference>
<dbReference type="CDD" id="cd17535">
    <property type="entry name" value="REC_NarL-like"/>
    <property type="match status" value="1"/>
</dbReference>
<evidence type="ECO:0000256" key="3">
    <source>
        <dbReference type="PROSITE-ProRule" id="PRU00169"/>
    </source>
</evidence>
<dbReference type="PANTHER" id="PTHR43214:SF43">
    <property type="entry name" value="TWO-COMPONENT RESPONSE REGULATOR"/>
    <property type="match status" value="1"/>
</dbReference>
<dbReference type="PRINTS" id="PR00038">
    <property type="entry name" value="HTHLUXR"/>
</dbReference>
<dbReference type="InterPro" id="IPR016032">
    <property type="entry name" value="Sig_transdc_resp-reg_C-effctor"/>
</dbReference>
<name>A0A8J3U1X8_9ACTN</name>
<gene>
    <name evidence="6" type="ORF">Pmi06nite_47620</name>
</gene>
<keyword evidence="1 3" id="KW-0597">Phosphoprotein</keyword>
<dbReference type="AlphaFoldDB" id="A0A8J3U1X8"/>
<evidence type="ECO:0000259" key="4">
    <source>
        <dbReference type="PROSITE" id="PS50043"/>
    </source>
</evidence>
<protein>
    <submittedName>
        <fullName evidence="6">DNA-binding response regulator</fullName>
    </submittedName>
</protein>
<keyword evidence="7" id="KW-1185">Reference proteome</keyword>
<sequence>MIRVLVVEDQQALAGALEIAIDAQPDLDCVGATGTIETAIPLAAAHSPDVVLMDIHLPGTDGIEGTRRIKACHPKVRVVILTADATPDLLMAAADAGAAGFLAKDSSFPDILRVIRAMVDQKIIVLEGDALKVLLDEARSSTSSRIGRDNWAKLTERELEVLELMGEGLDARAIAERLVVSLHTARGHIKHVMMKLGVHSQLEAVVVAIRTQLLDSRGIRPRSPFRPI</sequence>
<dbReference type="GO" id="GO:0003677">
    <property type="term" value="F:DNA binding"/>
    <property type="evidence" value="ECO:0007669"/>
    <property type="project" value="UniProtKB-KW"/>
</dbReference>
<dbReference type="SUPFAM" id="SSF46894">
    <property type="entry name" value="C-terminal effector domain of the bipartite response regulators"/>
    <property type="match status" value="1"/>
</dbReference>
<dbReference type="PROSITE" id="PS50110">
    <property type="entry name" value="RESPONSE_REGULATORY"/>
    <property type="match status" value="1"/>
</dbReference>
<dbReference type="EMBL" id="BOOO01000024">
    <property type="protein sequence ID" value="GII31320.1"/>
    <property type="molecule type" value="Genomic_DNA"/>
</dbReference>
<dbReference type="Proteomes" id="UP000650628">
    <property type="component" value="Unassembled WGS sequence"/>
</dbReference>